<dbReference type="SUPFAM" id="SSF51197">
    <property type="entry name" value="Clavaminate synthase-like"/>
    <property type="match status" value="1"/>
</dbReference>
<dbReference type="KEGG" id="msl:Msil_3861"/>
<dbReference type="HOGENOM" id="CLU_073266_0_0_5"/>
<dbReference type="RefSeq" id="WP_012592811.1">
    <property type="nucleotide sequence ID" value="NC_011666.1"/>
</dbReference>
<sequence length="352" mass="38938">MNLHSSSDIPHGAVLNTIATPPVISGWTPGDEANFGRKPFFLSHTLAGHPLFQLDRLHQLAQDIHAATLDRLSCDCCLRIWRDRPDLSGTERMSSWRSKIQVELAREDFTDALAALFADFRAGRGSMSIMLCLADQIDPDFRALLARERSEIAAIAGVAAPDITFSGLTVIISAPEAVTPYHNDLEQNVLFQIQGCKDVYLYSQDDPVVLPQDVIEAVAAGDGAAARYRAEISNREACYRLEPGLAVHHPLLAPHWVKNDRNLSVSASMFLNTRASDELAHAHQANRILRQMGVHPPPPDLSQPADRLKALMLRKMSGPRDSYSSLYRGMERLKDATAPLRRALDAIRRRAA</sequence>
<proteinExistence type="predicted"/>
<protein>
    <submittedName>
        <fullName evidence="1">Transcription factor jumonji JmjC domain protein</fullName>
    </submittedName>
</protein>
<reference evidence="1 2" key="1">
    <citation type="journal article" date="2010" name="J. Bacteriol.">
        <title>Complete genome sequence of the aerobic facultative methanotroph Methylocella silvestris BL2.</title>
        <authorList>
            <person name="Chen Y."/>
            <person name="Crombie A."/>
            <person name="Rahman M.T."/>
            <person name="Dedysh S.N."/>
            <person name="Liesack W."/>
            <person name="Stott M.B."/>
            <person name="Alam M."/>
            <person name="Theisen A.R."/>
            <person name="Murrell J.C."/>
            <person name="Dunfield P.F."/>
        </authorList>
    </citation>
    <scope>NUCLEOTIDE SEQUENCE [LARGE SCALE GENOMIC DNA]</scope>
    <source>
        <strain evidence="2">DSM 15510 / CIP 108128 / LMG 27833 / NCIMB 13906 / BL2</strain>
    </source>
</reference>
<keyword evidence="2" id="KW-1185">Reference proteome</keyword>
<dbReference type="Gene3D" id="2.60.120.650">
    <property type="entry name" value="Cupin"/>
    <property type="match status" value="1"/>
</dbReference>
<name>B8EMR4_METSB</name>
<gene>
    <name evidence="1" type="ordered locus">Msil_3861</name>
</gene>
<accession>B8EMR4</accession>
<dbReference type="OrthoDB" id="3776825at2"/>
<dbReference type="EMBL" id="CP001280">
    <property type="protein sequence ID" value="ACK52743.1"/>
    <property type="molecule type" value="Genomic_DNA"/>
</dbReference>
<dbReference type="eggNOG" id="COG2850">
    <property type="taxonomic scope" value="Bacteria"/>
</dbReference>
<dbReference type="STRING" id="395965.Msil_3861"/>
<evidence type="ECO:0000313" key="1">
    <source>
        <dbReference type="EMBL" id="ACK52743.1"/>
    </source>
</evidence>
<organism evidence="1 2">
    <name type="scientific">Methylocella silvestris (strain DSM 15510 / CIP 108128 / LMG 27833 / NCIMB 13906 / BL2)</name>
    <dbReference type="NCBI Taxonomy" id="395965"/>
    <lineage>
        <taxon>Bacteria</taxon>
        <taxon>Pseudomonadati</taxon>
        <taxon>Pseudomonadota</taxon>
        <taxon>Alphaproteobacteria</taxon>
        <taxon>Hyphomicrobiales</taxon>
        <taxon>Beijerinckiaceae</taxon>
        <taxon>Methylocella</taxon>
    </lineage>
</organism>
<dbReference type="Proteomes" id="UP000002257">
    <property type="component" value="Chromosome"/>
</dbReference>
<dbReference type="AlphaFoldDB" id="B8EMR4"/>
<evidence type="ECO:0000313" key="2">
    <source>
        <dbReference type="Proteomes" id="UP000002257"/>
    </source>
</evidence>